<dbReference type="SMART" id="SM00646">
    <property type="entry name" value="Ami_3"/>
    <property type="match status" value="1"/>
</dbReference>
<name>A0A8J2UAH5_9GAMM</name>
<evidence type="ECO:0000256" key="1">
    <source>
        <dbReference type="ARBA" id="ARBA00001561"/>
    </source>
</evidence>
<organism evidence="11 12">
    <name type="scientific">Neiella marina</name>
    <dbReference type="NCBI Taxonomy" id="508461"/>
    <lineage>
        <taxon>Bacteria</taxon>
        <taxon>Pseudomonadati</taxon>
        <taxon>Pseudomonadota</taxon>
        <taxon>Gammaproteobacteria</taxon>
        <taxon>Alteromonadales</taxon>
        <taxon>Echinimonadaceae</taxon>
        <taxon>Neiella</taxon>
    </lineage>
</organism>
<keyword evidence="6" id="KW-0574">Periplasm</keyword>
<gene>
    <name evidence="11" type="primary">amiB</name>
    <name evidence="11" type="ORF">GCM10011369_35160</name>
</gene>
<dbReference type="SUPFAM" id="SSF53187">
    <property type="entry name" value="Zn-dependent exopeptidases"/>
    <property type="match status" value="1"/>
</dbReference>
<dbReference type="GO" id="GO:0030288">
    <property type="term" value="C:outer membrane-bounded periplasmic space"/>
    <property type="evidence" value="ECO:0007669"/>
    <property type="project" value="TreeGrafter"/>
</dbReference>
<keyword evidence="12" id="KW-1185">Reference proteome</keyword>
<evidence type="ECO:0000256" key="2">
    <source>
        <dbReference type="ARBA" id="ARBA00004418"/>
    </source>
</evidence>
<dbReference type="Gene3D" id="3.40.630.40">
    <property type="entry name" value="Zn-dependent exopeptidases"/>
    <property type="match status" value="1"/>
</dbReference>
<dbReference type="FunFam" id="3.40.630.40:FF:000001">
    <property type="entry name" value="N-acetylmuramoyl-L-alanine amidase"/>
    <property type="match status" value="1"/>
</dbReference>
<comment type="catalytic activity">
    <reaction evidence="1">
        <text>Hydrolyzes the link between N-acetylmuramoyl residues and L-amino acid residues in certain cell-wall glycopeptides.</text>
        <dbReference type="EC" id="3.5.1.28"/>
    </reaction>
</comment>
<evidence type="ECO:0000313" key="12">
    <source>
        <dbReference type="Proteomes" id="UP000619743"/>
    </source>
</evidence>
<evidence type="ECO:0000313" key="11">
    <source>
        <dbReference type="EMBL" id="GGA89950.1"/>
    </source>
</evidence>
<evidence type="ECO:0000256" key="8">
    <source>
        <dbReference type="ARBA" id="ARBA00023316"/>
    </source>
</evidence>
<evidence type="ECO:0000256" key="9">
    <source>
        <dbReference type="ARBA" id="ARBA00074581"/>
    </source>
</evidence>
<dbReference type="AlphaFoldDB" id="A0A8J2UAH5"/>
<dbReference type="Gene3D" id="3.10.350.10">
    <property type="entry name" value="LysM domain"/>
    <property type="match status" value="1"/>
</dbReference>
<evidence type="ECO:0000256" key="7">
    <source>
        <dbReference type="ARBA" id="ARBA00022801"/>
    </source>
</evidence>
<dbReference type="InterPro" id="IPR018392">
    <property type="entry name" value="LysM"/>
</dbReference>
<evidence type="ECO:0000256" key="5">
    <source>
        <dbReference type="ARBA" id="ARBA00022729"/>
    </source>
</evidence>
<dbReference type="PANTHER" id="PTHR30404">
    <property type="entry name" value="N-ACETYLMURAMOYL-L-ALANINE AMIDASE"/>
    <property type="match status" value="1"/>
</dbReference>
<dbReference type="InterPro" id="IPR036779">
    <property type="entry name" value="LysM_dom_sf"/>
</dbReference>
<sequence length="447" mass="49563">MMVLSVMERARGLIKLFVGILVVLTWSAAAYANDLKGVRVWPSPDSTRVVLDLSDQPSYKYFSLTNPHRLVVDLKQTSNKVDLSKIKLDSKLVKKIRTSKPPEKGTLRLVLELTRPVKPVLFPLSPTKPYGDRLVIDAFDTREPAKAITASQKVSQDRDVIIAIDAGHGGEDPGSIGPGKRFEKRITLQIAKRLANYVNKQKGMKATMVRTGDYYVNLNRRSEIARKRQADLLISIHADAFTSPQPRGASVWVLSQGRANSEIGRWMEQTEKHSELLGGAAEVIENTSSEKYVARALLDMSMDRSMVESQEVAARIVKEMGKVTKLHKKKPVAASLAVLKSPDIPSILVETGFISNPTEAKLLSTASHQDKLALAIFRGTRDYFKQHPPHGSYLARNKSRQHVVQSGESLSLIAARYKTSVSKLKKENKLKSDVVRIGQVLRIPGSS</sequence>
<comment type="similarity">
    <text evidence="3">Belongs to the N-acetylmuramoyl-L-alanine amidase 3 family.</text>
</comment>
<dbReference type="Gene3D" id="2.60.40.3500">
    <property type="match status" value="1"/>
</dbReference>
<dbReference type="SUPFAM" id="SSF54106">
    <property type="entry name" value="LysM domain"/>
    <property type="match status" value="1"/>
</dbReference>
<dbReference type="Pfam" id="PF11741">
    <property type="entry name" value="AMIN"/>
    <property type="match status" value="1"/>
</dbReference>
<dbReference type="RefSeq" id="WP_229744806.1">
    <property type="nucleotide sequence ID" value="NZ_BMDX01000030.1"/>
</dbReference>
<keyword evidence="8" id="KW-0961">Cell wall biogenesis/degradation</keyword>
<dbReference type="Proteomes" id="UP000619743">
    <property type="component" value="Unassembled WGS sequence"/>
</dbReference>
<evidence type="ECO:0000256" key="6">
    <source>
        <dbReference type="ARBA" id="ARBA00022764"/>
    </source>
</evidence>
<dbReference type="PANTHER" id="PTHR30404:SF6">
    <property type="entry name" value="N-ACETYLMURAMOYL-L-ALANINE AMIDASE AMIB"/>
    <property type="match status" value="1"/>
</dbReference>
<dbReference type="PROSITE" id="PS51782">
    <property type="entry name" value="LYSM"/>
    <property type="match status" value="1"/>
</dbReference>
<comment type="subcellular location">
    <subcellularLocation>
        <location evidence="2">Periplasm</location>
    </subcellularLocation>
</comment>
<dbReference type="InterPro" id="IPR050695">
    <property type="entry name" value="N-acetylmuramoyl_amidase_3"/>
</dbReference>
<evidence type="ECO:0000256" key="4">
    <source>
        <dbReference type="ARBA" id="ARBA00011901"/>
    </source>
</evidence>
<dbReference type="EC" id="3.5.1.28" evidence="4"/>
<dbReference type="InterPro" id="IPR002508">
    <property type="entry name" value="MurNAc-LAA_cat"/>
</dbReference>
<dbReference type="InterPro" id="IPR021731">
    <property type="entry name" value="AMIN_dom"/>
</dbReference>
<dbReference type="GO" id="GO:0009253">
    <property type="term" value="P:peptidoglycan catabolic process"/>
    <property type="evidence" value="ECO:0007669"/>
    <property type="project" value="InterPro"/>
</dbReference>
<dbReference type="GO" id="GO:0071555">
    <property type="term" value="P:cell wall organization"/>
    <property type="evidence" value="ECO:0007669"/>
    <property type="project" value="UniProtKB-KW"/>
</dbReference>
<keyword evidence="5" id="KW-0732">Signal</keyword>
<proteinExistence type="inferred from homology"/>
<comment type="caution">
    <text evidence="11">The sequence shown here is derived from an EMBL/GenBank/DDBJ whole genome shotgun (WGS) entry which is preliminary data.</text>
</comment>
<dbReference type="SMART" id="SM00257">
    <property type="entry name" value="LysM"/>
    <property type="match status" value="1"/>
</dbReference>
<dbReference type="CDD" id="cd02696">
    <property type="entry name" value="MurNAc-LAA"/>
    <property type="match status" value="1"/>
</dbReference>
<dbReference type="CDD" id="cd00118">
    <property type="entry name" value="LysM"/>
    <property type="match status" value="1"/>
</dbReference>
<reference evidence="12" key="1">
    <citation type="journal article" date="2019" name="Int. J. Syst. Evol. Microbiol.">
        <title>The Global Catalogue of Microorganisms (GCM) 10K type strain sequencing project: providing services to taxonomists for standard genome sequencing and annotation.</title>
        <authorList>
            <consortium name="The Broad Institute Genomics Platform"/>
            <consortium name="The Broad Institute Genome Sequencing Center for Infectious Disease"/>
            <person name="Wu L."/>
            <person name="Ma J."/>
        </authorList>
    </citation>
    <scope>NUCLEOTIDE SEQUENCE [LARGE SCALE GENOMIC DNA]</scope>
    <source>
        <strain evidence="12">CGMCC 1.10130</strain>
    </source>
</reference>
<dbReference type="EMBL" id="BMDX01000030">
    <property type="protein sequence ID" value="GGA89950.1"/>
    <property type="molecule type" value="Genomic_DNA"/>
</dbReference>
<evidence type="ECO:0000256" key="3">
    <source>
        <dbReference type="ARBA" id="ARBA00010860"/>
    </source>
</evidence>
<protein>
    <recommendedName>
        <fullName evidence="9">N-acetylmuramoyl-L-alanine amidase AmiC</fullName>
        <ecNumber evidence="4">3.5.1.28</ecNumber>
    </recommendedName>
</protein>
<dbReference type="Pfam" id="PF01476">
    <property type="entry name" value="LysM"/>
    <property type="match status" value="1"/>
</dbReference>
<keyword evidence="7" id="KW-0378">Hydrolase</keyword>
<dbReference type="Pfam" id="PF01520">
    <property type="entry name" value="Amidase_3"/>
    <property type="match status" value="1"/>
</dbReference>
<feature type="domain" description="LysM" evidence="10">
    <location>
        <begin position="400"/>
        <end position="443"/>
    </location>
</feature>
<accession>A0A8J2UAH5</accession>
<evidence type="ECO:0000259" key="10">
    <source>
        <dbReference type="PROSITE" id="PS51782"/>
    </source>
</evidence>
<dbReference type="GO" id="GO:0008745">
    <property type="term" value="F:N-acetylmuramoyl-L-alanine amidase activity"/>
    <property type="evidence" value="ECO:0007669"/>
    <property type="project" value="UniProtKB-EC"/>
</dbReference>